<feature type="transmembrane region" description="Helical" evidence="7">
    <location>
        <begin position="299"/>
        <end position="319"/>
    </location>
</feature>
<evidence type="ECO:0000313" key="10">
    <source>
        <dbReference type="Proteomes" id="UP000060345"/>
    </source>
</evidence>
<name>A0A0K1NI59_9BACT</name>
<comment type="similarity">
    <text evidence="2">Belongs to the acyltransferase 3 family.</text>
</comment>
<keyword evidence="4 7" id="KW-0812">Transmembrane</keyword>
<evidence type="ECO:0000256" key="6">
    <source>
        <dbReference type="ARBA" id="ARBA00023136"/>
    </source>
</evidence>
<gene>
    <name evidence="9" type="ORF">ADJ77_02770</name>
</gene>
<feature type="transmembrane region" description="Helical" evidence="7">
    <location>
        <begin position="142"/>
        <end position="159"/>
    </location>
</feature>
<reference evidence="9 10" key="1">
    <citation type="submission" date="2015-07" db="EMBL/GenBank/DDBJ databases">
        <authorList>
            <person name="Noorani M."/>
        </authorList>
    </citation>
    <scope>NUCLEOTIDE SEQUENCE [LARGE SCALE GENOMIC DNA]</scope>
    <source>
        <strain evidence="9 10">W1435</strain>
    </source>
</reference>
<dbReference type="RefSeq" id="WP_050696000.1">
    <property type="nucleotide sequence ID" value="NZ_CP012074.1"/>
</dbReference>
<organism evidence="9 10">
    <name type="scientific">Prevotella fusca JCM 17724</name>
    <dbReference type="NCBI Taxonomy" id="1236517"/>
    <lineage>
        <taxon>Bacteria</taxon>
        <taxon>Pseudomonadati</taxon>
        <taxon>Bacteroidota</taxon>
        <taxon>Bacteroidia</taxon>
        <taxon>Bacteroidales</taxon>
        <taxon>Prevotellaceae</taxon>
        <taxon>Prevotella</taxon>
    </lineage>
</organism>
<feature type="domain" description="Acyltransferase 3" evidence="8">
    <location>
        <begin position="11"/>
        <end position="316"/>
    </location>
</feature>
<feature type="transmembrane region" description="Helical" evidence="7">
    <location>
        <begin position="72"/>
        <end position="93"/>
    </location>
</feature>
<accession>A0A0K1NI59</accession>
<dbReference type="AlphaFoldDB" id="A0A0K1NI59"/>
<dbReference type="PANTHER" id="PTHR40074">
    <property type="entry name" value="O-ACETYLTRANSFERASE WECH"/>
    <property type="match status" value="1"/>
</dbReference>
<keyword evidence="6 7" id="KW-0472">Membrane</keyword>
<dbReference type="Proteomes" id="UP000060345">
    <property type="component" value="Chromosome 1"/>
</dbReference>
<dbReference type="STRING" id="1236517.ADJ77_02770"/>
<proteinExistence type="inferred from homology"/>
<keyword evidence="3" id="KW-1003">Cell membrane</keyword>
<evidence type="ECO:0000256" key="4">
    <source>
        <dbReference type="ARBA" id="ARBA00022692"/>
    </source>
</evidence>
<feature type="transmembrane region" description="Helical" evidence="7">
    <location>
        <begin position="14"/>
        <end position="35"/>
    </location>
</feature>
<feature type="transmembrane region" description="Helical" evidence="7">
    <location>
        <begin position="113"/>
        <end position="130"/>
    </location>
</feature>
<evidence type="ECO:0000256" key="2">
    <source>
        <dbReference type="ARBA" id="ARBA00007400"/>
    </source>
</evidence>
<evidence type="ECO:0000256" key="3">
    <source>
        <dbReference type="ARBA" id="ARBA00022475"/>
    </source>
</evidence>
<keyword evidence="5 7" id="KW-1133">Transmembrane helix</keyword>
<evidence type="ECO:0000259" key="8">
    <source>
        <dbReference type="Pfam" id="PF01757"/>
    </source>
</evidence>
<dbReference type="InterPro" id="IPR002656">
    <property type="entry name" value="Acyl_transf_3_dom"/>
</dbReference>
<dbReference type="GO" id="GO:0005886">
    <property type="term" value="C:plasma membrane"/>
    <property type="evidence" value="ECO:0007669"/>
    <property type="project" value="UniProtKB-SubCell"/>
</dbReference>
<feature type="transmembrane region" description="Helical" evidence="7">
    <location>
        <begin position="231"/>
        <end position="252"/>
    </location>
</feature>
<evidence type="ECO:0000256" key="7">
    <source>
        <dbReference type="SAM" id="Phobius"/>
    </source>
</evidence>
<feature type="transmembrane region" description="Helical" evidence="7">
    <location>
        <begin position="47"/>
        <end position="65"/>
    </location>
</feature>
<protein>
    <recommendedName>
        <fullName evidence="8">Acyltransferase 3 domain-containing protein</fullName>
    </recommendedName>
</protein>
<evidence type="ECO:0000256" key="1">
    <source>
        <dbReference type="ARBA" id="ARBA00004651"/>
    </source>
</evidence>
<dbReference type="EMBL" id="CP012074">
    <property type="protein sequence ID" value="AKU68774.1"/>
    <property type="molecule type" value="Genomic_DNA"/>
</dbReference>
<feature type="transmembrane region" description="Helical" evidence="7">
    <location>
        <begin position="201"/>
        <end position="219"/>
    </location>
</feature>
<comment type="subcellular location">
    <subcellularLocation>
        <location evidence="1">Cell membrane</location>
        <topology evidence="1">Multi-pass membrane protein</topology>
    </subcellularLocation>
</comment>
<dbReference type="KEGG" id="pfus:ADJ77_02770"/>
<sequence length="347" mass="39970">MGVSKKTRDSNIELLRIILMVFIVMHHIISSVIAPGFSSKGFACIDVIFHTAVIIFVLISGYFGINLRIKVLINLILQVTFYSLLLTLIGVYVFSLGSSIDVIKSLLPISGNYYWFITVYIELLLLSPFVNKLLVNLSNRQYKSLVLILASLIFWFGLLRKTNISIDGKNIVYFIFIYIVGGGIRRISLTDESSKFLTNRFHFFILLLSLMVLGGGYLLPDTHSLFIHFMAYTYVYNSPFLLIMSISIFCLFRNLSFKNRWINYMASSSLAIYLIHEHPLMREVIYVQPFMKLIHMNPYFLFVIVIAFAIIVSVTCMLMDKVRVFLFSLIDKPISFFTNKIENKIEL</sequence>
<feature type="transmembrane region" description="Helical" evidence="7">
    <location>
        <begin position="171"/>
        <end position="189"/>
    </location>
</feature>
<dbReference type="GO" id="GO:0009246">
    <property type="term" value="P:enterobacterial common antigen biosynthetic process"/>
    <property type="evidence" value="ECO:0007669"/>
    <property type="project" value="TreeGrafter"/>
</dbReference>
<evidence type="ECO:0000313" key="9">
    <source>
        <dbReference type="EMBL" id="AKU68774.1"/>
    </source>
</evidence>
<dbReference type="GO" id="GO:0016413">
    <property type="term" value="F:O-acetyltransferase activity"/>
    <property type="evidence" value="ECO:0007669"/>
    <property type="project" value="TreeGrafter"/>
</dbReference>
<evidence type="ECO:0000256" key="5">
    <source>
        <dbReference type="ARBA" id="ARBA00022989"/>
    </source>
</evidence>
<dbReference type="PANTHER" id="PTHR40074:SF2">
    <property type="entry name" value="O-ACETYLTRANSFERASE WECH"/>
    <property type="match status" value="1"/>
</dbReference>
<dbReference type="Pfam" id="PF01757">
    <property type="entry name" value="Acyl_transf_3"/>
    <property type="match status" value="1"/>
</dbReference>